<protein>
    <submittedName>
        <fullName evidence="2">Uncharacterized protein</fullName>
    </submittedName>
</protein>
<feature type="compositionally biased region" description="Basic and acidic residues" evidence="1">
    <location>
        <begin position="1"/>
        <end position="11"/>
    </location>
</feature>
<feature type="region of interest" description="Disordered" evidence="1">
    <location>
        <begin position="1"/>
        <end position="37"/>
    </location>
</feature>
<proteinExistence type="predicted"/>
<name>A0A017T395_9BACT</name>
<evidence type="ECO:0000313" key="3">
    <source>
        <dbReference type="Proteomes" id="UP000019678"/>
    </source>
</evidence>
<evidence type="ECO:0000256" key="1">
    <source>
        <dbReference type="SAM" id="MobiDB-lite"/>
    </source>
</evidence>
<accession>A0A017T395</accession>
<keyword evidence="3" id="KW-1185">Reference proteome</keyword>
<comment type="caution">
    <text evidence="2">The sequence shown here is derived from an EMBL/GenBank/DDBJ whole genome shotgun (WGS) entry which is preliminary data.</text>
</comment>
<sequence length="37" mass="3631">MRGGGKGREAAGDGTVNPAAMTASGQSFCGVWTESVS</sequence>
<gene>
    <name evidence="2" type="ORF">CAP_5314</name>
</gene>
<organism evidence="2 3">
    <name type="scientific">Chondromyces apiculatus DSM 436</name>
    <dbReference type="NCBI Taxonomy" id="1192034"/>
    <lineage>
        <taxon>Bacteria</taxon>
        <taxon>Pseudomonadati</taxon>
        <taxon>Myxococcota</taxon>
        <taxon>Polyangia</taxon>
        <taxon>Polyangiales</taxon>
        <taxon>Polyangiaceae</taxon>
        <taxon>Chondromyces</taxon>
    </lineage>
</organism>
<evidence type="ECO:0000313" key="2">
    <source>
        <dbReference type="EMBL" id="EYF03703.1"/>
    </source>
</evidence>
<reference evidence="2 3" key="1">
    <citation type="submission" date="2013-05" db="EMBL/GenBank/DDBJ databases">
        <title>Genome assembly of Chondromyces apiculatus DSM 436.</title>
        <authorList>
            <person name="Sharma G."/>
            <person name="Khatri I."/>
            <person name="Kaur C."/>
            <person name="Mayilraj S."/>
            <person name="Subramanian S."/>
        </authorList>
    </citation>
    <scope>NUCLEOTIDE SEQUENCE [LARGE SCALE GENOMIC DNA]</scope>
    <source>
        <strain evidence="2 3">DSM 436</strain>
    </source>
</reference>
<dbReference type="AlphaFoldDB" id="A0A017T395"/>
<dbReference type="EMBL" id="ASRX01000043">
    <property type="protein sequence ID" value="EYF03703.1"/>
    <property type="molecule type" value="Genomic_DNA"/>
</dbReference>
<dbReference type="Proteomes" id="UP000019678">
    <property type="component" value="Unassembled WGS sequence"/>
</dbReference>